<organism evidence="1 2">
    <name type="scientific">Pseudomonas gessardii</name>
    <dbReference type="NCBI Taxonomy" id="78544"/>
    <lineage>
        <taxon>Bacteria</taxon>
        <taxon>Pseudomonadati</taxon>
        <taxon>Pseudomonadota</taxon>
        <taxon>Gammaproteobacteria</taxon>
        <taxon>Pseudomonadales</taxon>
        <taxon>Pseudomonadaceae</taxon>
        <taxon>Pseudomonas</taxon>
    </lineage>
</organism>
<evidence type="ECO:0000313" key="1">
    <source>
        <dbReference type="EMBL" id="MCF5111098.1"/>
    </source>
</evidence>
<protein>
    <recommendedName>
        <fullName evidence="3">Hydrolase</fullName>
    </recommendedName>
</protein>
<gene>
    <name evidence="1" type="ORF">GIW56_30405</name>
</gene>
<evidence type="ECO:0000313" key="2">
    <source>
        <dbReference type="Proteomes" id="UP000814003"/>
    </source>
</evidence>
<sequence length="118" mass="13456">MPHVPTEHTLLKVGSEGGCIELLGLETDGTWRFRLPPQEAVIHDLLGEDNPLAAREPAWVDSWEAALALLDAYPWQALYPLAVHPQFQKLIYQAVSRYHGSHHEHCEEWDRVMQADTH</sequence>
<dbReference type="RefSeq" id="WP_200661435.1">
    <property type="nucleotide sequence ID" value="NZ_WKED01000154.1"/>
</dbReference>
<name>A0ABS9FFH9_9PSED</name>
<comment type="caution">
    <text evidence="1">The sequence shown here is derived from an EMBL/GenBank/DDBJ whole genome shotgun (WGS) entry which is preliminary data.</text>
</comment>
<dbReference type="EMBL" id="WKED01000154">
    <property type="protein sequence ID" value="MCF5111098.1"/>
    <property type="molecule type" value="Genomic_DNA"/>
</dbReference>
<keyword evidence="2" id="KW-1185">Reference proteome</keyword>
<accession>A0ABS9FFH9</accession>
<proteinExistence type="predicted"/>
<evidence type="ECO:0008006" key="3">
    <source>
        <dbReference type="Google" id="ProtNLM"/>
    </source>
</evidence>
<reference evidence="1 2" key="1">
    <citation type="submission" date="2019-11" db="EMBL/GenBank/DDBJ databases">
        <title>Epiphytic Pseudomonas syringae from cherry orchards.</title>
        <authorList>
            <person name="Hulin M.T."/>
        </authorList>
    </citation>
    <scope>NUCLEOTIDE SEQUENCE [LARGE SCALE GENOMIC DNA]</scope>
    <source>
        <strain evidence="1 2">PA-6-5B</strain>
    </source>
</reference>
<dbReference type="Proteomes" id="UP000814003">
    <property type="component" value="Unassembled WGS sequence"/>
</dbReference>